<dbReference type="InterPro" id="IPR007492">
    <property type="entry name" value="LytTR_DNA-bd_dom"/>
</dbReference>
<reference evidence="5 6" key="1">
    <citation type="submission" date="2014-12" db="EMBL/GenBank/DDBJ databases">
        <title>Draft Genome Sequence of Pseudoalteromonas luteoviolacea HI1.</title>
        <authorList>
            <person name="Asahina A.Y."/>
            <person name="Hadfield M.G."/>
        </authorList>
    </citation>
    <scope>NUCLEOTIDE SEQUENCE [LARGE SCALE GENOMIC DNA]</scope>
    <source>
        <strain evidence="5 6">HI1</strain>
    </source>
</reference>
<keyword evidence="2" id="KW-0597">Phosphoprotein</keyword>
<dbReference type="PANTHER" id="PTHR37299:SF1">
    <property type="entry name" value="STAGE 0 SPORULATION PROTEIN A HOMOLOG"/>
    <property type="match status" value="1"/>
</dbReference>
<proteinExistence type="predicted"/>
<keyword evidence="1" id="KW-0902">Two-component regulatory system</keyword>
<feature type="domain" description="HTH LytTR-type" evidence="4">
    <location>
        <begin position="183"/>
        <end position="273"/>
    </location>
</feature>
<dbReference type="GO" id="GO:0003677">
    <property type="term" value="F:DNA binding"/>
    <property type="evidence" value="ECO:0007669"/>
    <property type="project" value="InterPro"/>
</dbReference>
<dbReference type="PANTHER" id="PTHR37299">
    <property type="entry name" value="TRANSCRIPTIONAL REGULATOR-RELATED"/>
    <property type="match status" value="1"/>
</dbReference>
<dbReference type="SMART" id="SM00850">
    <property type="entry name" value="LytTR"/>
    <property type="match status" value="1"/>
</dbReference>
<gene>
    <name evidence="5" type="ORF">JF50_07700</name>
</gene>
<dbReference type="PROSITE" id="PS50110">
    <property type="entry name" value="RESPONSE_REGULATORY"/>
    <property type="match status" value="1"/>
</dbReference>
<dbReference type="SUPFAM" id="SSF52172">
    <property type="entry name" value="CheY-like"/>
    <property type="match status" value="1"/>
</dbReference>
<evidence type="ECO:0000259" key="3">
    <source>
        <dbReference type="PROSITE" id="PS50110"/>
    </source>
</evidence>
<feature type="domain" description="Response regulatory" evidence="3">
    <location>
        <begin position="3"/>
        <end position="116"/>
    </location>
</feature>
<dbReference type="Pfam" id="PF00072">
    <property type="entry name" value="Response_reg"/>
    <property type="match status" value="1"/>
</dbReference>
<dbReference type="Proteomes" id="UP000031327">
    <property type="component" value="Unassembled WGS sequence"/>
</dbReference>
<dbReference type="SMART" id="SM00448">
    <property type="entry name" value="REC"/>
    <property type="match status" value="1"/>
</dbReference>
<dbReference type="AlphaFoldDB" id="A0A0C1QCJ2"/>
<dbReference type="EMBL" id="JWIC01000005">
    <property type="protein sequence ID" value="KID57120.1"/>
    <property type="molecule type" value="Genomic_DNA"/>
</dbReference>
<dbReference type="Pfam" id="PF04397">
    <property type="entry name" value="LytTR"/>
    <property type="match status" value="1"/>
</dbReference>
<dbReference type="PROSITE" id="PS50930">
    <property type="entry name" value="HTH_LYTTR"/>
    <property type="match status" value="1"/>
</dbReference>
<dbReference type="GO" id="GO:0000156">
    <property type="term" value="F:phosphorelay response regulator activity"/>
    <property type="evidence" value="ECO:0007669"/>
    <property type="project" value="InterPro"/>
</dbReference>
<protein>
    <submittedName>
        <fullName evidence="5">LytT family, response regulator</fullName>
    </submittedName>
</protein>
<dbReference type="Gene3D" id="2.40.50.1020">
    <property type="entry name" value="LytTr DNA-binding domain"/>
    <property type="match status" value="1"/>
</dbReference>
<feature type="modified residue" description="4-aspartylphosphate" evidence="2">
    <location>
        <position position="54"/>
    </location>
</feature>
<dbReference type="InterPro" id="IPR046947">
    <property type="entry name" value="LytR-like"/>
</dbReference>
<dbReference type="Gene3D" id="3.40.50.2300">
    <property type="match status" value="1"/>
</dbReference>
<accession>A0A0C1QCJ2</accession>
<evidence type="ECO:0000256" key="2">
    <source>
        <dbReference type="PROSITE-ProRule" id="PRU00169"/>
    </source>
</evidence>
<sequence length="280" mass="31574">MITAVLVDDEPLAIEGLRLRLENISDIKIVGEGFDGDDAIRLCHEHQPDVLFIDLRLPGLSGLEVVQGLQSDTMPLVVFVSAYSDYAIEAFELNALDYLMKPVNLGRLKKTVDRIRHSLNESSRSQKSEEKAKLLKALGESSGLSISQLQEWLDKESAPFPAKPRHELLIKNHDNEQVFLCVDDIMWVDAAGDYMCIHTDKENYIVRITLKRLSEELDKATFARIHKSTLVNVNFVKSFTTLKNNESMLDLGGDIRLKVSRNYSDTLKSLLKSRVGDAFL</sequence>
<dbReference type="RefSeq" id="WP_039608897.1">
    <property type="nucleotide sequence ID" value="NZ_JWIC01000005.1"/>
</dbReference>
<evidence type="ECO:0000313" key="6">
    <source>
        <dbReference type="Proteomes" id="UP000031327"/>
    </source>
</evidence>
<name>A0A0C1QCJ2_9GAMM</name>
<evidence type="ECO:0000259" key="4">
    <source>
        <dbReference type="PROSITE" id="PS50930"/>
    </source>
</evidence>
<evidence type="ECO:0000256" key="1">
    <source>
        <dbReference type="ARBA" id="ARBA00023012"/>
    </source>
</evidence>
<comment type="caution">
    <text evidence="5">The sequence shown here is derived from an EMBL/GenBank/DDBJ whole genome shotgun (WGS) entry which is preliminary data.</text>
</comment>
<dbReference type="InterPro" id="IPR001789">
    <property type="entry name" value="Sig_transdc_resp-reg_receiver"/>
</dbReference>
<evidence type="ECO:0000313" key="5">
    <source>
        <dbReference type="EMBL" id="KID57120.1"/>
    </source>
</evidence>
<organism evidence="5 6">
    <name type="scientific">Pseudoalteromonas luteoviolacea</name>
    <dbReference type="NCBI Taxonomy" id="43657"/>
    <lineage>
        <taxon>Bacteria</taxon>
        <taxon>Pseudomonadati</taxon>
        <taxon>Pseudomonadota</taxon>
        <taxon>Gammaproteobacteria</taxon>
        <taxon>Alteromonadales</taxon>
        <taxon>Pseudoalteromonadaceae</taxon>
        <taxon>Pseudoalteromonas</taxon>
    </lineage>
</organism>
<dbReference type="InterPro" id="IPR011006">
    <property type="entry name" value="CheY-like_superfamily"/>
</dbReference>
<dbReference type="OrthoDB" id="236568at2"/>